<dbReference type="SMART" id="SM01058">
    <property type="entry name" value="CarD_TRCF"/>
    <property type="match status" value="1"/>
</dbReference>
<sequence length="1311" mass="148861">MNLDISDKLQAPQQLYQLLCDKVFSENSPHSSDRAAGPLFDLTALERDKGQRWQESVRFSPALAVAQVLEQHDSLLVVLPDSEDMYRLQEDLKALGLEALDFPNWGSSLYKGIRSQNRLFTKRSSVLARICLWREGHRDGGPLLVLCNLRSLAAVLPPPAELGSNIVHLETGCPMQPAQLARLLSSYGYYQVPRVSLPGEFALRGEVLDLYPPSGQDNRAVRVMFGFDEVELLKIFDVSSQISDQNIDGFSLFPLKEVLWKEAEQKCLRRHLEDLLLEARPSDFGFDPSEQSNPEWEAFWQNQQNQIEELLSRLARQGETSQGEVKAEELLFPFGRDKPASLQDYMGEDCPILFWGMQRIEQQEEAYLHELEVLYRQSLIPFEERRGGQDTRESGEARGQVRGPEALFPELVQRKLLHPKCFAVDLSLVHGRCRAPIVVDEFEGRPWPLELEPTLQYHGNFNRFSEDLKAWLEQDYHVAIGCSSTAQAQRLLHLLRDYAEDLHFYPVELSQGVIFPRQKLALLQEWEILGTEGRGSGSGRHGGSLAYGGGRPGKDREKTERIAKRLSQSEVISSFVDLKEGDLVVHVQHGVGRFKGIERISTSRMERDYLAIEYSDSNTLFVPIEQVNMVQHYIGSESAGLRLDRIGGKAWQERKAKTRKAVEDLADRLLRLYTRRAAAPGPGCPPDDDLMEEFEADFPYEPTGDQLRAIGEIKGDMEDPKPMDRLLCGDVGFGKTEVAMRAGFKMACTGRQVLVLCPTTILAEQHYRNFSKRFARFPLRIAMLSRFVESKQQKVVLGSLERGEVDILIGTHRLLSKDIHLRNLGLIVIDEEQRFGVKHKERLKMLKTSVDCLAMSATPIPRTLHMSLVQIRDISMLATPPGGRHPVETFVREFNPESIAEAIRRELSRGGQVFYLHNRIESLDEILLFLRDLVPESLIETAHGRMGSKELEDIMYRFVHGGFNVLLATAIIENGIDIPNVNTIIIDRADRYGIGQLYQLRGRVGRADRLAYAYLFYPDRSGLSDLALKRLKIISDFTELGSGFKVAMKDLEVRGAGNLLGPEQSGNILAVGFEMYTGMLAKAMHERKYRLEQEEGGQISEAEPMEYDEEISLELDYSGFIPDSYIADATEKIELYKRISSISSTERLSEFYEEIYDRFGNPPEEVHSLLSLSEVRIVCRRVGINLLKERQDQVEVQFSKARPLPLEKIMEQIRLYPKVFRIDPKRSDTLLINLQSFMELEAQDLWAAKQERKTKNRQKKKSGNRNADYLSQESVSETGKETGPIGDNPLLRKTAALRRVLSSFQNGVSAE</sequence>
<evidence type="ECO:0000259" key="11">
    <source>
        <dbReference type="PROSITE" id="PS51192"/>
    </source>
</evidence>
<keyword evidence="2 9" id="KW-0547">Nucleotide-binding</keyword>
<feature type="compositionally biased region" description="Basic residues" evidence="10">
    <location>
        <begin position="1252"/>
        <end position="1263"/>
    </location>
</feature>
<dbReference type="HAMAP" id="MF_00969">
    <property type="entry name" value="TRCF"/>
    <property type="match status" value="1"/>
</dbReference>
<dbReference type="InterPro" id="IPR003711">
    <property type="entry name" value="CarD-like/TRCF_RID"/>
</dbReference>
<evidence type="ECO:0000256" key="6">
    <source>
        <dbReference type="ARBA" id="ARBA00022840"/>
    </source>
</evidence>
<keyword evidence="3 9" id="KW-0227">DNA damage</keyword>
<evidence type="ECO:0000256" key="2">
    <source>
        <dbReference type="ARBA" id="ARBA00022741"/>
    </source>
</evidence>
<dbReference type="Pfam" id="PF17757">
    <property type="entry name" value="UvrB_inter"/>
    <property type="match status" value="1"/>
</dbReference>
<name>A0ABY8MHD4_9SPIO</name>
<keyword evidence="14" id="KW-1185">Reference proteome</keyword>
<reference evidence="13 14" key="1">
    <citation type="submission" date="2023-04" db="EMBL/GenBank/DDBJ databases">
        <title>Spirochaete genome identified in red abalone sample constitutes a novel genus.</title>
        <authorList>
            <person name="Sharma S.P."/>
            <person name="Purcell C.M."/>
            <person name="Hyde J.R."/>
            <person name="Severin A.J."/>
        </authorList>
    </citation>
    <scope>NUCLEOTIDE SEQUENCE [LARGE SCALE GENOMIC DNA]</scope>
    <source>
        <strain evidence="13 14">SP-2023</strain>
    </source>
</reference>
<dbReference type="Gene3D" id="3.30.2060.10">
    <property type="entry name" value="Penicillin-binding protein 1b domain"/>
    <property type="match status" value="1"/>
</dbReference>
<dbReference type="Gene3D" id="3.40.50.300">
    <property type="entry name" value="P-loop containing nucleotide triphosphate hydrolases"/>
    <property type="match status" value="2"/>
</dbReference>
<evidence type="ECO:0000259" key="12">
    <source>
        <dbReference type="PROSITE" id="PS51194"/>
    </source>
</evidence>
<dbReference type="InterPro" id="IPR041471">
    <property type="entry name" value="UvrB_inter"/>
</dbReference>
<dbReference type="Gene3D" id="3.90.1150.50">
    <property type="entry name" value="Transcription-repair-coupling factor, D7 domain"/>
    <property type="match status" value="1"/>
</dbReference>
<dbReference type="PROSITE" id="PS51194">
    <property type="entry name" value="HELICASE_CTER"/>
    <property type="match status" value="1"/>
</dbReference>
<evidence type="ECO:0000256" key="8">
    <source>
        <dbReference type="ARBA" id="ARBA00023204"/>
    </source>
</evidence>
<feature type="domain" description="Helicase C-terminal" evidence="12">
    <location>
        <begin position="895"/>
        <end position="1052"/>
    </location>
</feature>
<dbReference type="PROSITE" id="PS51192">
    <property type="entry name" value="HELICASE_ATP_BIND_1"/>
    <property type="match status" value="1"/>
</dbReference>
<feature type="region of interest" description="Disordered" evidence="10">
    <location>
        <begin position="1251"/>
        <end position="1290"/>
    </location>
</feature>
<dbReference type="SMART" id="SM00487">
    <property type="entry name" value="DEXDc"/>
    <property type="match status" value="1"/>
</dbReference>
<evidence type="ECO:0000256" key="3">
    <source>
        <dbReference type="ARBA" id="ARBA00022763"/>
    </source>
</evidence>
<dbReference type="InterPro" id="IPR036101">
    <property type="entry name" value="CarD-like/TRCF_RID_sf"/>
</dbReference>
<dbReference type="PANTHER" id="PTHR47964:SF1">
    <property type="entry name" value="ATP-DEPENDENT DNA HELICASE HOMOLOG RECG, CHLOROPLASTIC"/>
    <property type="match status" value="1"/>
</dbReference>
<dbReference type="SMART" id="SM00982">
    <property type="entry name" value="TRCF"/>
    <property type="match status" value="1"/>
</dbReference>
<organism evidence="13 14">
    <name type="scientific">Candidatus Haliotispira prima</name>
    <dbReference type="NCBI Taxonomy" id="3034016"/>
    <lineage>
        <taxon>Bacteria</taxon>
        <taxon>Pseudomonadati</taxon>
        <taxon>Spirochaetota</taxon>
        <taxon>Spirochaetia</taxon>
        <taxon>Spirochaetales</taxon>
        <taxon>Spirochaetaceae</taxon>
        <taxon>Candidatus Haliotispira</taxon>
    </lineage>
</organism>
<dbReference type="SUPFAM" id="SSF143517">
    <property type="entry name" value="TRCF domain-like"/>
    <property type="match status" value="1"/>
</dbReference>
<dbReference type="InterPro" id="IPR047112">
    <property type="entry name" value="RecG/Mfd"/>
</dbReference>
<keyword evidence="1 9" id="KW-0963">Cytoplasm</keyword>
<dbReference type="CDD" id="cd17991">
    <property type="entry name" value="DEXHc_TRCF"/>
    <property type="match status" value="1"/>
</dbReference>
<dbReference type="InterPro" id="IPR004576">
    <property type="entry name" value="Mfd"/>
</dbReference>
<feature type="domain" description="Helicase ATP-binding" evidence="11">
    <location>
        <begin position="716"/>
        <end position="877"/>
    </location>
</feature>
<evidence type="ECO:0000256" key="1">
    <source>
        <dbReference type="ARBA" id="ARBA00022490"/>
    </source>
</evidence>
<dbReference type="InterPro" id="IPR011545">
    <property type="entry name" value="DEAD/DEAH_box_helicase_dom"/>
</dbReference>
<dbReference type="Gene3D" id="3.40.50.11180">
    <property type="match status" value="1"/>
</dbReference>
<dbReference type="Pfam" id="PF02559">
    <property type="entry name" value="CarD_TRCF_RID"/>
    <property type="match status" value="1"/>
</dbReference>
<dbReference type="RefSeq" id="WP_326927609.1">
    <property type="nucleotide sequence ID" value="NZ_CP123443.1"/>
</dbReference>
<dbReference type="EMBL" id="CP123443">
    <property type="protein sequence ID" value="WGK69426.1"/>
    <property type="molecule type" value="Genomic_DNA"/>
</dbReference>
<dbReference type="SUPFAM" id="SSF141259">
    <property type="entry name" value="CarD-like"/>
    <property type="match status" value="1"/>
</dbReference>
<keyword evidence="5" id="KW-0347">Helicase</keyword>
<dbReference type="SUPFAM" id="SSF52540">
    <property type="entry name" value="P-loop containing nucleoside triphosphate hydrolases"/>
    <property type="match status" value="4"/>
</dbReference>
<evidence type="ECO:0000313" key="14">
    <source>
        <dbReference type="Proteomes" id="UP001228690"/>
    </source>
</evidence>
<dbReference type="InterPro" id="IPR014001">
    <property type="entry name" value="Helicase_ATP-bd"/>
</dbReference>
<keyword evidence="7 9" id="KW-0238">DNA-binding</keyword>
<evidence type="ECO:0000256" key="7">
    <source>
        <dbReference type="ARBA" id="ARBA00023125"/>
    </source>
</evidence>
<dbReference type="Pfam" id="PF00270">
    <property type="entry name" value="DEAD"/>
    <property type="match status" value="1"/>
</dbReference>
<dbReference type="InterPro" id="IPR027417">
    <property type="entry name" value="P-loop_NTPase"/>
</dbReference>
<dbReference type="Proteomes" id="UP001228690">
    <property type="component" value="Chromosome"/>
</dbReference>
<dbReference type="InterPro" id="IPR005118">
    <property type="entry name" value="TRCF_C"/>
</dbReference>
<feature type="compositionally biased region" description="Gly residues" evidence="10">
    <location>
        <begin position="534"/>
        <end position="551"/>
    </location>
</feature>
<keyword evidence="4 9" id="KW-0378">Hydrolase</keyword>
<comment type="similarity">
    <text evidence="9">In the N-terminal section; belongs to the UvrB family.</text>
</comment>
<dbReference type="NCBIfam" id="TIGR00580">
    <property type="entry name" value="mfd"/>
    <property type="match status" value="1"/>
</dbReference>
<keyword evidence="8 9" id="KW-0234">DNA repair</keyword>
<dbReference type="Pfam" id="PF00271">
    <property type="entry name" value="Helicase_C"/>
    <property type="match status" value="1"/>
</dbReference>
<proteinExistence type="inferred from homology"/>
<dbReference type="SMART" id="SM00490">
    <property type="entry name" value="HELICc"/>
    <property type="match status" value="1"/>
</dbReference>
<protein>
    <recommendedName>
        <fullName evidence="9">Transcription-repair-coupling factor</fullName>
        <shortName evidence="9">TRCF</shortName>
        <ecNumber evidence="9">3.6.4.-</ecNumber>
    </recommendedName>
</protein>
<dbReference type="Gene3D" id="2.40.10.170">
    <property type="match status" value="1"/>
</dbReference>
<feature type="region of interest" description="Disordered" evidence="10">
    <location>
        <begin position="534"/>
        <end position="557"/>
    </location>
</feature>
<evidence type="ECO:0000256" key="4">
    <source>
        <dbReference type="ARBA" id="ARBA00022801"/>
    </source>
</evidence>
<dbReference type="EC" id="3.6.4.-" evidence="9"/>
<accession>A0ABY8MHD4</accession>
<dbReference type="Pfam" id="PF03461">
    <property type="entry name" value="TRCF"/>
    <property type="match status" value="1"/>
</dbReference>
<comment type="function">
    <text evidence="9">Couples transcription and DNA repair by recognizing RNA polymerase (RNAP) stalled at DNA lesions. Mediates ATP-dependent release of RNAP and its truncated transcript from the DNA, and recruitment of nucleotide excision repair machinery to the damaged site.</text>
</comment>
<gene>
    <name evidence="9 13" type="primary">mfd</name>
    <name evidence="13" type="ORF">P0082_00785</name>
</gene>
<comment type="similarity">
    <text evidence="9">In the C-terminal section; belongs to the helicase family. RecG subfamily.</text>
</comment>
<evidence type="ECO:0000313" key="13">
    <source>
        <dbReference type="EMBL" id="WGK69426.1"/>
    </source>
</evidence>
<dbReference type="InterPro" id="IPR037235">
    <property type="entry name" value="TRCF-like_C_D7"/>
</dbReference>
<evidence type="ECO:0000256" key="10">
    <source>
        <dbReference type="SAM" id="MobiDB-lite"/>
    </source>
</evidence>
<evidence type="ECO:0000256" key="9">
    <source>
        <dbReference type="HAMAP-Rule" id="MF_00969"/>
    </source>
</evidence>
<evidence type="ECO:0000256" key="5">
    <source>
        <dbReference type="ARBA" id="ARBA00022806"/>
    </source>
</evidence>
<dbReference type="InterPro" id="IPR001650">
    <property type="entry name" value="Helicase_C-like"/>
</dbReference>
<comment type="subcellular location">
    <subcellularLocation>
        <location evidence="9">Cytoplasm</location>
    </subcellularLocation>
</comment>
<dbReference type="PANTHER" id="PTHR47964">
    <property type="entry name" value="ATP-DEPENDENT DNA HELICASE HOMOLOG RECG, CHLOROPLASTIC"/>
    <property type="match status" value="1"/>
</dbReference>
<keyword evidence="6 9" id="KW-0067">ATP-binding</keyword>